<dbReference type="SUPFAM" id="SSF48452">
    <property type="entry name" value="TPR-like"/>
    <property type="match status" value="1"/>
</dbReference>
<dbReference type="GO" id="GO:0006779">
    <property type="term" value="P:porphyrin-containing compound biosynthetic process"/>
    <property type="evidence" value="ECO:0007669"/>
    <property type="project" value="UniProtKB-KW"/>
</dbReference>
<dbReference type="GO" id="GO:0005886">
    <property type="term" value="C:plasma membrane"/>
    <property type="evidence" value="ECO:0007669"/>
    <property type="project" value="UniProtKB-SubCell"/>
</dbReference>
<dbReference type="RefSeq" id="WP_190762041.1">
    <property type="nucleotide sequence ID" value="NZ_JACXLD010000001.1"/>
</dbReference>
<sequence>MRVFFIALIGLVVALLISAGMQRDAGYILIAFGQTTVEMSLWIGAAVLLLFIGVLVLIFIALRRTGHLKDKLGSFRSDRRQRKIQQQTFKGLLAYTEGRWSKARSLLSASAEQAEQPFLHHVLAARASQQLAEPKTCRQHLLQAAKAGSGAKLAAAIVEAELLLKSGNAKEARAVLANTGALTTPAVQTLMVEVLRELQDWSALRELLVELRKAKLMSPAALDRIEQDAIQGDLHKLILAGDGAALLSWWASLPTRWQQLPELLVDYIAGLLALDRKDEARRCAEAGLKKQWNVELLRLFVRLAEVDAKQPLKLAESWLSKHPNDGELLLGLGRLCLKNQLWGKARDYFEAAFQVAPTGESALELSRLLSALGEDDLSRQYVLQALALQGQGLPDLPQPKK</sequence>
<dbReference type="InterPro" id="IPR011990">
    <property type="entry name" value="TPR-like_helical_dom_sf"/>
</dbReference>
<protein>
    <recommendedName>
        <fullName evidence="11">HemY N-terminal domain-containing protein</fullName>
    </recommendedName>
</protein>
<evidence type="ECO:0000256" key="5">
    <source>
        <dbReference type="ARBA" id="ARBA00022519"/>
    </source>
</evidence>
<reference evidence="12" key="1">
    <citation type="submission" date="2020-09" db="EMBL/GenBank/DDBJ databases">
        <authorList>
            <person name="Yoon J.-W."/>
        </authorList>
    </citation>
    <scope>NUCLEOTIDE SEQUENCE</scope>
    <source>
        <strain evidence="12">KMU-158</strain>
    </source>
</reference>
<dbReference type="InterPro" id="IPR010817">
    <property type="entry name" value="HemY_N"/>
</dbReference>
<name>A0A927GUY5_9GAMM</name>
<evidence type="ECO:0000313" key="12">
    <source>
        <dbReference type="EMBL" id="MBD2857825.1"/>
    </source>
</evidence>
<keyword evidence="9" id="KW-0627">Porphyrin biosynthesis</keyword>
<dbReference type="InterPro" id="IPR005254">
    <property type="entry name" value="Heme_biosyn_assoc_TPR_pro"/>
</dbReference>
<dbReference type="Pfam" id="PF07219">
    <property type="entry name" value="HemY_N"/>
    <property type="match status" value="1"/>
</dbReference>
<dbReference type="AlphaFoldDB" id="A0A927GUY5"/>
<comment type="function">
    <text evidence="1">Involved in a late step of protoheme IX synthesis.</text>
</comment>
<comment type="caution">
    <text evidence="12">The sequence shown here is derived from an EMBL/GenBank/DDBJ whole genome shotgun (WGS) entry which is preliminary data.</text>
</comment>
<feature type="domain" description="HemY N-terminal" evidence="11">
    <location>
        <begin position="26"/>
        <end position="130"/>
    </location>
</feature>
<evidence type="ECO:0000256" key="3">
    <source>
        <dbReference type="ARBA" id="ARBA00004744"/>
    </source>
</evidence>
<gene>
    <name evidence="12" type="ORF">IB286_02315</name>
</gene>
<proteinExistence type="predicted"/>
<evidence type="ECO:0000256" key="7">
    <source>
        <dbReference type="ARBA" id="ARBA00022989"/>
    </source>
</evidence>
<keyword evidence="7 10" id="KW-1133">Transmembrane helix</keyword>
<keyword evidence="8 10" id="KW-0472">Membrane</keyword>
<dbReference type="Proteomes" id="UP000610558">
    <property type="component" value="Unassembled WGS sequence"/>
</dbReference>
<comment type="pathway">
    <text evidence="3">Porphyrin-containing compound metabolism; protoheme biosynthesis.</text>
</comment>
<organism evidence="12 13">
    <name type="scientific">Spongiibacter pelagi</name>
    <dbReference type="NCBI Taxonomy" id="2760804"/>
    <lineage>
        <taxon>Bacteria</taxon>
        <taxon>Pseudomonadati</taxon>
        <taxon>Pseudomonadota</taxon>
        <taxon>Gammaproteobacteria</taxon>
        <taxon>Cellvibrionales</taxon>
        <taxon>Spongiibacteraceae</taxon>
        <taxon>Spongiibacter</taxon>
    </lineage>
</organism>
<keyword evidence="6 10" id="KW-0812">Transmembrane</keyword>
<keyword evidence="13" id="KW-1185">Reference proteome</keyword>
<evidence type="ECO:0000256" key="2">
    <source>
        <dbReference type="ARBA" id="ARBA00004429"/>
    </source>
</evidence>
<evidence type="ECO:0000256" key="4">
    <source>
        <dbReference type="ARBA" id="ARBA00022475"/>
    </source>
</evidence>
<comment type="subcellular location">
    <subcellularLocation>
        <location evidence="2">Cell inner membrane</location>
        <topology evidence="2">Multi-pass membrane protein</topology>
    </subcellularLocation>
</comment>
<keyword evidence="4" id="KW-1003">Cell membrane</keyword>
<evidence type="ECO:0000259" key="11">
    <source>
        <dbReference type="Pfam" id="PF07219"/>
    </source>
</evidence>
<feature type="transmembrane region" description="Helical" evidence="10">
    <location>
        <begin position="43"/>
        <end position="62"/>
    </location>
</feature>
<accession>A0A927GUY5</accession>
<dbReference type="EMBL" id="JACXLD010000001">
    <property type="protein sequence ID" value="MBD2857825.1"/>
    <property type="molecule type" value="Genomic_DNA"/>
</dbReference>
<evidence type="ECO:0000256" key="8">
    <source>
        <dbReference type="ARBA" id="ARBA00023136"/>
    </source>
</evidence>
<evidence type="ECO:0000313" key="13">
    <source>
        <dbReference type="Proteomes" id="UP000610558"/>
    </source>
</evidence>
<evidence type="ECO:0000256" key="10">
    <source>
        <dbReference type="SAM" id="Phobius"/>
    </source>
</evidence>
<dbReference type="Gene3D" id="1.25.40.10">
    <property type="entry name" value="Tetratricopeptide repeat domain"/>
    <property type="match status" value="1"/>
</dbReference>
<dbReference type="NCBIfam" id="TIGR00540">
    <property type="entry name" value="TPR_hemY_coli"/>
    <property type="match status" value="1"/>
</dbReference>
<dbReference type="GO" id="GO:0042168">
    <property type="term" value="P:heme metabolic process"/>
    <property type="evidence" value="ECO:0007669"/>
    <property type="project" value="InterPro"/>
</dbReference>
<evidence type="ECO:0000256" key="1">
    <source>
        <dbReference type="ARBA" id="ARBA00002962"/>
    </source>
</evidence>
<keyword evidence="5" id="KW-0997">Cell inner membrane</keyword>
<evidence type="ECO:0000256" key="9">
    <source>
        <dbReference type="ARBA" id="ARBA00023244"/>
    </source>
</evidence>
<evidence type="ECO:0000256" key="6">
    <source>
        <dbReference type="ARBA" id="ARBA00022692"/>
    </source>
</evidence>